<dbReference type="Gene3D" id="2.40.420.20">
    <property type="match status" value="1"/>
</dbReference>
<dbReference type="InterPro" id="IPR058625">
    <property type="entry name" value="MdtA-like_BSH"/>
</dbReference>
<protein>
    <submittedName>
        <fullName evidence="4">Probable Co/Zn/Cd efflux system membrane fusion protein</fullName>
    </submittedName>
</protein>
<dbReference type="Pfam" id="PF25954">
    <property type="entry name" value="Beta-barrel_RND_2"/>
    <property type="match status" value="1"/>
</dbReference>
<dbReference type="Gene3D" id="2.40.30.170">
    <property type="match status" value="1"/>
</dbReference>
<dbReference type="GO" id="GO:0015562">
    <property type="term" value="F:efflux transmembrane transporter activity"/>
    <property type="evidence" value="ECO:0007669"/>
    <property type="project" value="TreeGrafter"/>
</dbReference>
<organism evidence="4">
    <name type="scientific">hydrothermal vent metagenome</name>
    <dbReference type="NCBI Taxonomy" id="652676"/>
    <lineage>
        <taxon>unclassified sequences</taxon>
        <taxon>metagenomes</taxon>
        <taxon>ecological metagenomes</taxon>
    </lineage>
</organism>
<dbReference type="GO" id="GO:1990281">
    <property type="term" value="C:efflux pump complex"/>
    <property type="evidence" value="ECO:0007669"/>
    <property type="project" value="TreeGrafter"/>
</dbReference>
<sequence length="360" mass="39184">MKKHTYLIASISLILFASSCGSDEKKTTVDNTAPIIVKTSAVEADSNNPFVTASGKIQAANSADLSTRMMGYVNKIHVKVGDNVRKGQLLISINNTDLQAKRAQVNAGITEATAAYNNAKKDYDRFKNLFAENSASQKELDDITAHYKMAKARLESANQMKNEINAQFSYTNIKAPFKGKITNKFIETGDMANPGMPLISVETPGKYEVMAMVPENTISKIESGTEVEVLVKAIQKTLKGKVIEVSTSAKNTGGQYLVKVSLEKTDAKILSGMFSTVQFPIEKDEKTSAMVLIPTEVLVNRGQLSGIYTISQSNTALLRWLRLGRTYGDKIEVLSGLTADEAYITSAEGKLFNGAKITVQ</sequence>
<evidence type="ECO:0000259" key="2">
    <source>
        <dbReference type="Pfam" id="PF25917"/>
    </source>
</evidence>
<dbReference type="PANTHER" id="PTHR30469:SF15">
    <property type="entry name" value="HLYD FAMILY OF SECRETION PROTEINS"/>
    <property type="match status" value="1"/>
</dbReference>
<dbReference type="InterPro" id="IPR006143">
    <property type="entry name" value="RND_pump_MFP"/>
</dbReference>
<dbReference type="Pfam" id="PF25917">
    <property type="entry name" value="BSH_RND"/>
    <property type="match status" value="1"/>
</dbReference>
<dbReference type="EMBL" id="UOEL01000009">
    <property type="protein sequence ID" value="VAW09987.1"/>
    <property type="molecule type" value="Genomic_DNA"/>
</dbReference>
<reference evidence="4" key="1">
    <citation type="submission" date="2018-06" db="EMBL/GenBank/DDBJ databases">
        <authorList>
            <person name="Zhirakovskaya E."/>
        </authorList>
    </citation>
    <scope>NUCLEOTIDE SEQUENCE</scope>
</reference>
<keyword evidence="1" id="KW-0175">Coiled coil</keyword>
<proteinExistence type="predicted"/>
<dbReference type="NCBIfam" id="TIGR01730">
    <property type="entry name" value="RND_mfp"/>
    <property type="match status" value="1"/>
</dbReference>
<evidence type="ECO:0000259" key="3">
    <source>
        <dbReference type="Pfam" id="PF25954"/>
    </source>
</evidence>
<feature type="domain" description="CusB-like beta-barrel" evidence="3">
    <location>
        <begin position="210"/>
        <end position="279"/>
    </location>
</feature>
<gene>
    <name evidence="4" type="ORF">MNBD_BACTEROID03-930</name>
</gene>
<dbReference type="PANTHER" id="PTHR30469">
    <property type="entry name" value="MULTIDRUG RESISTANCE PROTEIN MDTA"/>
    <property type="match status" value="1"/>
</dbReference>
<accession>A0A3B0T9E5</accession>
<dbReference type="Gene3D" id="1.10.287.470">
    <property type="entry name" value="Helix hairpin bin"/>
    <property type="match status" value="1"/>
</dbReference>
<evidence type="ECO:0000313" key="4">
    <source>
        <dbReference type="EMBL" id="VAW09987.1"/>
    </source>
</evidence>
<dbReference type="AlphaFoldDB" id="A0A3B0T9E5"/>
<name>A0A3B0T9E5_9ZZZZ</name>
<dbReference type="Gene3D" id="2.40.50.100">
    <property type="match status" value="1"/>
</dbReference>
<evidence type="ECO:0000256" key="1">
    <source>
        <dbReference type="SAM" id="Coils"/>
    </source>
</evidence>
<feature type="coiled-coil region" evidence="1">
    <location>
        <begin position="109"/>
        <end position="167"/>
    </location>
</feature>
<dbReference type="SUPFAM" id="SSF111369">
    <property type="entry name" value="HlyD-like secretion proteins"/>
    <property type="match status" value="1"/>
</dbReference>
<feature type="domain" description="Multidrug resistance protein MdtA-like barrel-sandwich hybrid" evidence="2">
    <location>
        <begin position="62"/>
        <end position="196"/>
    </location>
</feature>
<dbReference type="InterPro" id="IPR058792">
    <property type="entry name" value="Beta-barrel_RND_2"/>
</dbReference>
<dbReference type="PROSITE" id="PS51257">
    <property type="entry name" value="PROKAR_LIPOPROTEIN"/>
    <property type="match status" value="1"/>
</dbReference>